<keyword evidence="6 8" id="KW-0648">Protein biosynthesis</keyword>
<reference evidence="12 13" key="1">
    <citation type="submission" date="2019-03" db="EMBL/GenBank/DDBJ databases">
        <title>Genomic Encyclopedia of Type Strains, Phase IV (KMG-IV): sequencing the most valuable type-strain genomes for metagenomic binning, comparative biology and taxonomic classification.</title>
        <authorList>
            <person name="Goeker M."/>
        </authorList>
    </citation>
    <scope>NUCLEOTIDE SEQUENCE [LARGE SCALE GENOMIC DNA]</scope>
    <source>
        <strain evidence="12 13">DSM 101</strain>
    </source>
</reference>
<dbReference type="SUPFAM" id="SSF52374">
    <property type="entry name" value="Nucleotidylyl transferase"/>
    <property type="match status" value="1"/>
</dbReference>
<evidence type="ECO:0000259" key="11">
    <source>
        <dbReference type="Pfam" id="PF19269"/>
    </source>
</evidence>
<accession>A0A4R1ICD5</accession>
<dbReference type="SUPFAM" id="SSF48163">
    <property type="entry name" value="An anticodon-binding domain of class I aminoacyl-tRNA synthetases"/>
    <property type="match status" value="1"/>
</dbReference>
<feature type="domain" description="Glutamyl/glutaminyl-tRNA synthetase class Ib catalytic" evidence="10">
    <location>
        <begin position="24"/>
        <end position="312"/>
    </location>
</feature>
<dbReference type="GO" id="GO:0005524">
    <property type="term" value="F:ATP binding"/>
    <property type="evidence" value="ECO:0007669"/>
    <property type="project" value="UniProtKB-UniRule"/>
</dbReference>
<proteinExistence type="inferred from homology"/>
<protein>
    <recommendedName>
        <fullName evidence="8">Glutamate--tRNA ligase</fullName>
        <ecNumber evidence="8">6.1.1.17</ecNumber>
    </recommendedName>
    <alternativeName>
        <fullName evidence="8">Glutamyl-tRNA synthetase</fullName>
        <shortName evidence="8">GluRS</shortName>
    </alternativeName>
</protein>
<comment type="function">
    <text evidence="8">Catalyzes the attachment of glutamate to tRNA(Glu) in a two-step reaction: glutamate is first activated by ATP to form Glu-AMP and then transferred to the acceptor end of tRNA(Glu).</text>
</comment>
<dbReference type="InterPro" id="IPR004527">
    <property type="entry name" value="Glu-tRNA-ligase_bac/mito"/>
</dbReference>
<feature type="binding site" evidence="8">
    <location>
        <position position="262"/>
    </location>
    <ligand>
        <name>ATP</name>
        <dbReference type="ChEBI" id="CHEBI:30616"/>
    </ligand>
</feature>
<keyword evidence="4 8" id="KW-0547">Nucleotide-binding</keyword>
<dbReference type="Gene3D" id="3.40.50.620">
    <property type="entry name" value="HUPs"/>
    <property type="match status" value="1"/>
</dbReference>
<dbReference type="GO" id="GO:0000049">
    <property type="term" value="F:tRNA binding"/>
    <property type="evidence" value="ECO:0007669"/>
    <property type="project" value="InterPro"/>
</dbReference>
<evidence type="ECO:0000256" key="4">
    <source>
        <dbReference type="ARBA" id="ARBA00022741"/>
    </source>
</evidence>
<dbReference type="InterPro" id="IPR020751">
    <property type="entry name" value="aa-tRNA-synth_I_codon-bd_sub2"/>
</dbReference>
<dbReference type="InterPro" id="IPR020058">
    <property type="entry name" value="Glu/Gln-tRNA-synth_Ib_cat-dom"/>
</dbReference>
<evidence type="ECO:0000256" key="2">
    <source>
        <dbReference type="ARBA" id="ARBA00022490"/>
    </source>
</evidence>
<name>A0A4R1ICD5_ANCAQ</name>
<dbReference type="PRINTS" id="PR00987">
    <property type="entry name" value="TRNASYNTHGLU"/>
</dbReference>
<keyword evidence="3 8" id="KW-0436">Ligase</keyword>
<dbReference type="EC" id="6.1.1.17" evidence="8"/>
<keyword evidence="5 8" id="KW-0067">ATP-binding</keyword>
<evidence type="ECO:0000313" key="12">
    <source>
        <dbReference type="EMBL" id="TCK31490.1"/>
    </source>
</evidence>
<dbReference type="PROSITE" id="PS00178">
    <property type="entry name" value="AA_TRNA_LIGASE_I"/>
    <property type="match status" value="1"/>
</dbReference>
<keyword evidence="7 8" id="KW-0030">Aminoacyl-tRNA synthetase</keyword>
<evidence type="ECO:0000256" key="9">
    <source>
        <dbReference type="SAM" id="MobiDB-lite"/>
    </source>
</evidence>
<feature type="short sequence motif" description="'KMSKS' region" evidence="8">
    <location>
        <begin position="259"/>
        <end position="263"/>
    </location>
</feature>
<dbReference type="PANTHER" id="PTHR43311:SF2">
    <property type="entry name" value="GLUTAMATE--TRNA LIGASE, MITOCHONDRIAL-RELATED"/>
    <property type="match status" value="1"/>
</dbReference>
<dbReference type="InterPro" id="IPR001412">
    <property type="entry name" value="aa-tRNA-synth_I_CS"/>
</dbReference>
<dbReference type="PANTHER" id="PTHR43311">
    <property type="entry name" value="GLUTAMATE--TRNA LIGASE"/>
    <property type="match status" value="1"/>
</dbReference>
<evidence type="ECO:0000259" key="10">
    <source>
        <dbReference type="Pfam" id="PF00749"/>
    </source>
</evidence>
<sequence length="466" mass="50563">MLPSPNLGDKRVMSHASSPPPPVLRFAPSPTGLLHVGNARTALYNALFARQWGGTFILRYDDTDTARSSDTFAEAIAEDVAWLGLAPDRVEHQSRRLGRYDEAVARLKALGRLYPAYETEEELEAKRQSRRRRGLPPVYDRAALKLDAAARPALEAEGRRPHWRFRLDGRQVVWDDMVRGRQGVDTATLSDPVLVREDGSYLYTLTSVVDDIDMSVTHVVRGEDHVTNTGVQIEIIEALSGWVPRFGHHNLLVLPSGEGLSKRLGHLSLRALREEGEESLAVAALAVLTGTSLAVEPVASLEALVARIDFAKISRAPARFDPAELSALTAATLLHLPFEAVANRLAGFGVGGGEGFWLAVRGNLARLAEAADWWGVVEGPLSPVVAPDDAAFLAQAAALLPEGAWDSDVYARWIAALKPASGRAGRALFHPLRLALTGRESGPEMKTLLPLIGRERASARLRGEPG</sequence>
<dbReference type="HAMAP" id="MF_00022">
    <property type="entry name" value="Glu_tRNA_synth_type1"/>
    <property type="match status" value="1"/>
</dbReference>
<evidence type="ECO:0000256" key="8">
    <source>
        <dbReference type="HAMAP-Rule" id="MF_00022"/>
    </source>
</evidence>
<dbReference type="InterPro" id="IPR014729">
    <property type="entry name" value="Rossmann-like_a/b/a_fold"/>
</dbReference>
<dbReference type="InterPro" id="IPR049940">
    <property type="entry name" value="GluQ/Sye"/>
</dbReference>
<feature type="short sequence motif" description="'HIGH' region" evidence="8">
    <location>
        <begin position="28"/>
        <end position="38"/>
    </location>
</feature>
<comment type="catalytic activity">
    <reaction evidence="8">
        <text>tRNA(Glu) + L-glutamate + ATP = L-glutamyl-tRNA(Glu) + AMP + diphosphate</text>
        <dbReference type="Rhea" id="RHEA:23540"/>
        <dbReference type="Rhea" id="RHEA-COMP:9663"/>
        <dbReference type="Rhea" id="RHEA-COMP:9680"/>
        <dbReference type="ChEBI" id="CHEBI:29985"/>
        <dbReference type="ChEBI" id="CHEBI:30616"/>
        <dbReference type="ChEBI" id="CHEBI:33019"/>
        <dbReference type="ChEBI" id="CHEBI:78442"/>
        <dbReference type="ChEBI" id="CHEBI:78520"/>
        <dbReference type="ChEBI" id="CHEBI:456215"/>
        <dbReference type="EC" id="6.1.1.17"/>
    </reaction>
</comment>
<dbReference type="AlphaFoldDB" id="A0A4R1ICD5"/>
<feature type="domain" description="Aminoacyl-tRNA synthetase class I anticodon-binding" evidence="11">
    <location>
        <begin position="388"/>
        <end position="462"/>
    </location>
</feature>
<dbReference type="Gene3D" id="1.10.10.350">
    <property type="match status" value="1"/>
</dbReference>
<keyword evidence="13" id="KW-1185">Reference proteome</keyword>
<dbReference type="EMBL" id="SMFY01000001">
    <property type="protein sequence ID" value="TCK31490.1"/>
    <property type="molecule type" value="Genomic_DNA"/>
</dbReference>
<dbReference type="Pfam" id="PF19269">
    <property type="entry name" value="Anticodon_2"/>
    <property type="match status" value="1"/>
</dbReference>
<dbReference type="GO" id="GO:0004818">
    <property type="term" value="F:glutamate-tRNA ligase activity"/>
    <property type="evidence" value="ECO:0007669"/>
    <property type="project" value="UniProtKB-UniRule"/>
</dbReference>
<dbReference type="InterPro" id="IPR000924">
    <property type="entry name" value="Glu/Gln-tRNA-synth"/>
</dbReference>
<dbReference type="InterPro" id="IPR008925">
    <property type="entry name" value="aa_tRNA-synth_I_cd-bd_sf"/>
</dbReference>
<evidence type="ECO:0000256" key="6">
    <source>
        <dbReference type="ARBA" id="ARBA00022917"/>
    </source>
</evidence>
<dbReference type="InterPro" id="IPR045462">
    <property type="entry name" value="aa-tRNA-synth_I_cd-bd"/>
</dbReference>
<evidence type="ECO:0000256" key="1">
    <source>
        <dbReference type="ARBA" id="ARBA00007894"/>
    </source>
</evidence>
<feature type="region of interest" description="Disordered" evidence="9">
    <location>
        <begin position="1"/>
        <end position="22"/>
    </location>
</feature>
<gene>
    <name evidence="8" type="primary">gltX</name>
    <name evidence="12" type="ORF">EV667_1600</name>
</gene>
<dbReference type="Pfam" id="PF00749">
    <property type="entry name" value="tRNA-synt_1c"/>
    <property type="match status" value="1"/>
</dbReference>
<evidence type="ECO:0000313" key="13">
    <source>
        <dbReference type="Proteomes" id="UP000295030"/>
    </source>
</evidence>
<comment type="subunit">
    <text evidence="8">Monomer.</text>
</comment>
<dbReference type="GO" id="GO:0005737">
    <property type="term" value="C:cytoplasm"/>
    <property type="evidence" value="ECO:0007669"/>
    <property type="project" value="UniProtKB-SubCell"/>
</dbReference>
<dbReference type="GO" id="GO:0006424">
    <property type="term" value="P:glutamyl-tRNA aminoacylation"/>
    <property type="evidence" value="ECO:0007669"/>
    <property type="project" value="UniProtKB-UniRule"/>
</dbReference>
<keyword evidence="2 8" id="KW-0963">Cytoplasm</keyword>
<comment type="subcellular location">
    <subcellularLocation>
        <location evidence="8">Cytoplasm</location>
    </subcellularLocation>
</comment>
<evidence type="ECO:0000256" key="5">
    <source>
        <dbReference type="ARBA" id="ARBA00022840"/>
    </source>
</evidence>
<comment type="caution">
    <text evidence="12">The sequence shown here is derived from an EMBL/GenBank/DDBJ whole genome shotgun (WGS) entry which is preliminary data.</text>
</comment>
<organism evidence="12 13">
    <name type="scientific">Ancylobacter aquaticus</name>
    <dbReference type="NCBI Taxonomy" id="100"/>
    <lineage>
        <taxon>Bacteria</taxon>
        <taxon>Pseudomonadati</taxon>
        <taxon>Pseudomonadota</taxon>
        <taxon>Alphaproteobacteria</taxon>
        <taxon>Hyphomicrobiales</taxon>
        <taxon>Xanthobacteraceae</taxon>
        <taxon>Ancylobacter</taxon>
    </lineage>
</organism>
<evidence type="ECO:0000256" key="7">
    <source>
        <dbReference type="ARBA" id="ARBA00023146"/>
    </source>
</evidence>
<comment type="caution">
    <text evidence="8">Lacks conserved residue(s) required for the propagation of feature annotation.</text>
</comment>
<comment type="similarity">
    <text evidence="1 8">Belongs to the class-I aminoacyl-tRNA synthetase family. Glutamate--tRNA ligase type 1 subfamily.</text>
</comment>
<dbReference type="Proteomes" id="UP000295030">
    <property type="component" value="Unassembled WGS sequence"/>
</dbReference>
<evidence type="ECO:0000256" key="3">
    <source>
        <dbReference type="ARBA" id="ARBA00022598"/>
    </source>
</evidence>